<dbReference type="RefSeq" id="WP_203713086.1">
    <property type="nucleotide sequence ID" value="NZ_BONE01000019.1"/>
</dbReference>
<comment type="caution">
    <text evidence="2">The sequence shown here is derived from an EMBL/GenBank/DDBJ whole genome shotgun (WGS) entry which is preliminary data.</text>
</comment>
<dbReference type="PANTHER" id="PTHR42686">
    <property type="entry name" value="GH17980P-RELATED"/>
    <property type="match status" value="1"/>
</dbReference>
<evidence type="ECO:0000259" key="1">
    <source>
        <dbReference type="Pfam" id="PF00248"/>
    </source>
</evidence>
<accession>A0ABQ4CPP4</accession>
<evidence type="ECO:0000313" key="3">
    <source>
        <dbReference type="Proteomes" id="UP000604117"/>
    </source>
</evidence>
<dbReference type="EMBL" id="BONE01000019">
    <property type="protein sequence ID" value="GIF73250.1"/>
    <property type="molecule type" value="Genomic_DNA"/>
</dbReference>
<dbReference type="Proteomes" id="UP000604117">
    <property type="component" value="Unassembled WGS sequence"/>
</dbReference>
<dbReference type="InterPro" id="IPR020471">
    <property type="entry name" value="AKR"/>
</dbReference>
<proteinExistence type="predicted"/>
<feature type="domain" description="NADP-dependent oxidoreductase" evidence="1">
    <location>
        <begin position="6"/>
        <end position="278"/>
    </location>
</feature>
<dbReference type="InterPro" id="IPR036812">
    <property type="entry name" value="NAD(P)_OxRdtase_dom_sf"/>
</dbReference>
<protein>
    <submittedName>
        <fullName evidence="2">Oxidoreductase</fullName>
    </submittedName>
</protein>
<sequence length="290" mass="30568">MSIPPLTLGASMLGNRAEGVELATALLRSPYGAVDTSNNYADGRSESLLGDALRSWSEPTAPATLYSKADADPTTGVFDGDRVWRSWEETTKRLGVERLPMYHLHDPYGMTVAEAAAPGGAIEALVALRAQGLVGSIGIAAGRRRLVEEYVRTDVFNAVLTHNRYTLVDQSAAGIIEAATERGMTVFNAAPFGGGILAGSSPDRYAYQPARPEVLAFVSKLSSLCASWDVPLAAAALHFSLRSPLVHSTVVGVSSLARLAALDELVAVEVPDGFFEAVGELGTPPVALDE</sequence>
<dbReference type="InterPro" id="IPR023210">
    <property type="entry name" value="NADP_OxRdtase_dom"/>
</dbReference>
<dbReference type="Gene3D" id="3.20.20.100">
    <property type="entry name" value="NADP-dependent oxidoreductase domain"/>
    <property type="match status" value="1"/>
</dbReference>
<organism evidence="2 3">
    <name type="scientific">Asanoa siamensis</name>
    <dbReference type="NCBI Taxonomy" id="926357"/>
    <lineage>
        <taxon>Bacteria</taxon>
        <taxon>Bacillati</taxon>
        <taxon>Actinomycetota</taxon>
        <taxon>Actinomycetes</taxon>
        <taxon>Micromonosporales</taxon>
        <taxon>Micromonosporaceae</taxon>
        <taxon>Asanoa</taxon>
    </lineage>
</organism>
<dbReference type="SUPFAM" id="SSF51430">
    <property type="entry name" value="NAD(P)-linked oxidoreductase"/>
    <property type="match status" value="1"/>
</dbReference>
<reference evidence="2 3" key="1">
    <citation type="submission" date="2021-01" db="EMBL/GenBank/DDBJ databases">
        <title>Whole genome shotgun sequence of Asanoa siamensis NBRC 107932.</title>
        <authorList>
            <person name="Komaki H."/>
            <person name="Tamura T."/>
        </authorList>
    </citation>
    <scope>NUCLEOTIDE SEQUENCE [LARGE SCALE GENOMIC DNA]</scope>
    <source>
        <strain evidence="2 3">NBRC 107932</strain>
    </source>
</reference>
<dbReference type="Pfam" id="PF00248">
    <property type="entry name" value="Aldo_ket_red"/>
    <property type="match status" value="1"/>
</dbReference>
<name>A0ABQ4CPP4_9ACTN</name>
<dbReference type="PANTHER" id="PTHR42686:SF1">
    <property type="entry name" value="GH17980P-RELATED"/>
    <property type="match status" value="1"/>
</dbReference>
<gene>
    <name evidence="2" type="ORF">Asi02nite_27680</name>
</gene>
<keyword evidence="3" id="KW-1185">Reference proteome</keyword>
<evidence type="ECO:0000313" key="2">
    <source>
        <dbReference type="EMBL" id="GIF73250.1"/>
    </source>
</evidence>